<dbReference type="EMBL" id="CM042039">
    <property type="protein sequence ID" value="KAI3725191.1"/>
    <property type="molecule type" value="Genomic_DNA"/>
</dbReference>
<comment type="caution">
    <text evidence="1">The sequence shown here is derived from an EMBL/GenBank/DDBJ whole genome shotgun (WGS) entry which is preliminary data.</text>
</comment>
<accession>A0ACB9BT10</accession>
<keyword evidence="2" id="KW-1185">Reference proteome</keyword>
<dbReference type="Proteomes" id="UP001056120">
    <property type="component" value="Linkage Group LG22"/>
</dbReference>
<reference evidence="1 2" key="2">
    <citation type="journal article" date="2022" name="Mol. Ecol. Resour.">
        <title>The genomes of chicory, endive, great burdock and yacon provide insights into Asteraceae paleo-polyploidization history and plant inulin production.</title>
        <authorList>
            <person name="Fan W."/>
            <person name="Wang S."/>
            <person name="Wang H."/>
            <person name="Wang A."/>
            <person name="Jiang F."/>
            <person name="Liu H."/>
            <person name="Zhao H."/>
            <person name="Xu D."/>
            <person name="Zhang Y."/>
        </authorList>
    </citation>
    <scope>NUCLEOTIDE SEQUENCE [LARGE SCALE GENOMIC DNA]</scope>
    <source>
        <strain evidence="2">cv. Yunnan</strain>
        <tissue evidence="1">Leaves</tissue>
    </source>
</reference>
<gene>
    <name evidence="1" type="ORF">L1987_64969</name>
</gene>
<sequence>MEKLARLYIGEIVSRHGVPVSIISDTDSHFTSRIWQTLQRALGTRLDMSTTYHTQTDGQSERTIQTMEDMLRACVIDFGALYGRKCRSPLCWAEVGHNRLTGPEIIQETTDKIFKIRDRLKAAREKQKSYADIRRKPLEFQIGDKPPEEVRIDKKLHFIEEQVEILDHEIKTLKHSRIPIVKVRWNSKRGPEFTWEHEDQMKQKYPHLFAKDAVTTVTS</sequence>
<proteinExistence type="predicted"/>
<evidence type="ECO:0000313" key="1">
    <source>
        <dbReference type="EMBL" id="KAI3725191.1"/>
    </source>
</evidence>
<reference evidence="2" key="1">
    <citation type="journal article" date="2022" name="Mol. Ecol. Resour.">
        <title>The genomes of chicory, endive, great burdock and yacon provide insights into Asteraceae palaeo-polyploidization history and plant inulin production.</title>
        <authorList>
            <person name="Fan W."/>
            <person name="Wang S."/>
            <person name="Wang H."/>
            <person name="Wang A."/>
            <person name="Jiang F."/>
            <person name="Liu H."/>
            <person name="Zhao H."/>
            <person name="Xu D."/>
            <person name="Zhang Y."/>
        </authorList>
    </citation>
    <scope>NUCLEOTIDE SEQUENCE [LARGE SCALE GENOMIC DNA]</scope>
    <source>
        <strain evidence="2">cv. Yunnan</strain>
    </source>
</reference>
<evidence type="ECO:0000313" key="2">
    <source>
        <dbReference type="Proteomes" id="UP001056120"/>
    </source>
</evidence>
<name>A0ACB9BT10_9ASTR</name>
<protein>
    <submittedName>
        <fullName evidence="1">Uncharacterized protein</fullName>
    </submittedName>
</protein>
<organism evidence="1 2">
    <name type="scientific">Smallanthus sonchifolius</name>
    <dbReference type="NCBI Taxonomy" id="185202"/>
    <lineage>
        <taxon>Eukaryota</taxon>
        <taxon>Viridiplantae</taxon>
        <taxon>Streptophyta</taxon>
        <taxon>Embryophyta</taxon>
        <taxon>Tracheophyta</taxon>
        <taxon>Spermatophyta</taxon>
        <taxon>Magnoliopsida</taxon>
        <taxon>eudicotyledons</taxon>
        <taxon>Gunneridae</taxon>
        <taxon>Pentapetalae</taxon>
        <taxon>asterids</taxon>
        <taxon>campanulids</taxon>
        <taxon>Asterales</taxon>
        <taxon>Asteraceae</taxon>
        <taxon>Asteroideae</taxon>
        <taxon>Heliantheae alliance</taxon>
        <taxon>Millerieae</taxon>
        <taxon>Smallanthus</taxon>
    </lineage>
</organism>